<keyword evidence="6 8" id="KW-1133">Transmembrane helix</keyword>
<dbReference type="GO" id="GO:0005886">
    <property type="term" value="C:plasma membrane"/>
    <property type="evidence" value="ECO:0007669"/>
    <property type="project" value="UniProtKB-SubCell"/>
</dbReference>
<keyword evidence="3 8" id="KW-0813">Transport</keyword>
<dbReference type="PANTHER" id="PTHR42929:SF1">
    <property type="entry name" value="INNER MEMBRANE ABC TRANSPORTER PERMEASE PROTEIN YDCU-RELATED"/>
    <property type="match status" value="1"/>
</dbReference>
<evidence type="ECO:0000256" key="7">
    <source>
        <dbReference type="ARBA" id="ARBA00023136"/>
    </source>
</evidence>
<evidence type="ECO:0000256" key="5">
    <source>
        <dbReference type="ARBA" id="ARBA00022692"/>
    </source>
</evidence>
<dbReference type="InterPro" id="IPR000515">
    <property type="entry name" value="MetI-like"/>
</dbReference>
<comment type="similarity">
    <text evidence="2">Belongs to the binding-protein-dependent transport system permease family. CysTW subfamily.</text>
</comment>
<dbReference type="PROSITE" id="PS50928">
    <property type="entry name" value="ABC_TM1"/>
    <property type="match status" value="1"/>
</dbReference>
<comment type="subcellular location">
    <subcellularLocation>
        <location evidence="1 8">Cell membrane</location>
        <topology evidence="1 8">Multi-pass membrane protein</topology>
    </subcellularLocation>
</comment>
<proteinExistence type="inferred from homology"/>
<feature type="transmembrane region" description="Helical" evidence="8">
    <location>
        <begin position="101"/>
        <end position="120"/>
    </location>
</feature>
<dbReference type="PANTHER" id="PTHR42929">
    <property type="entry name" value="INNER MEMBRANE ABC TRANSPORTER PERMEASE PROTEIN YDCU-RELATED-RELATED"/>
    <property type="match status" value="1"/>
</dbReference>
<keyword evidence="7 8" id="KW-0472">Membrane</keyword>
<organism evidence="10 11">
    <name type="scientific">Natrinema hispanicum</name>
    <dbReference type="NCBI Taxonomy" id="392421"/>
    <lineage>
        <taxon>Archaea</taxon>
        <taxon>Methanobacteriati</taxon>
        <taxon>Methanobacteriota</taxon>
        <taxon>Stenosarchaea group</taxon>
        <taxon>Halobacteria</taxon>
        <taxon>Halobacteriales</taxon>
        <taxon>Natrialbaceae</taxon>
        <taxon>Natrinema</taxon>
    </lineage>
</organism>
<keyword evidence="4" id="KW-1003">Cell membrane</keyword>
<evidence type="ECO:0000256" key="4">
    <source>
        <dbReference type="ARBA" id="ARBA00022475"/>
    </source>
</evidence>
<dbReference type="Gene3D" id="1.10.3720.10">
    <property type="entry name" value="MetI-like"/>
    <property type="match status" value="1"/>
</dbReference>
<dbReference type="Proteomes" id="UP000291097">
    <property type="component" value="Unassembled WGS sequence"/>
</dbReference>
<feature type="domain" description="ABC transmembrane type-1" evidence="9">
    <location>
        <begin position="97"/>
        <end position="302"/>
    </location>
</feature>
<evidence type="ECO:0000313" key="11">
    <source>
        <dbReference type="Proteomes" id="UP000291097"/>
    </source>
</evidence>
<evidence type="ECO:0000256" key="8">
    <source>
        <dbReference type="RuleBase" id="RU363032"/>
    </source>
</evidence>
<accession>A0A482YHV0</accession>
<name>A0A482YHV0_9EURY</name>
<evidence type="ECO:0000256" key="3">
    <source>
        <dbReference type="ARBA" id="ARBA00022448"/>
    </source>
</evidence>
<protein>
    <submittedName>
        <fullName evidence="10">Putative spermidine/putrescine transport system permease protein</fullName>
    </submittedName>
</protein>
<dbReference type="Pfam" id="PF00528">
    <property type="entry name" value="BPD_transp_1"/>
    <property type="match status" value="1"/>
</dbReference>
<evidence type="ECO:0000256" key="1">
    <source>
        <dbReference type="ARBA" id="ARBA00004651"/>
    </source>
</evidence>
<sequence length="312" mass="33462">MSDRHAGGGALSTARSIGVQTVGTFEAALNPVTERDREYRRILVLCAPFMMLMFVAGIYPLSEVVRISLSTAQYRSVGLSLDAYATLFGDSYYRRVAFNSLWLAAGTTLVSVGLAVPIAHALEKYDLPGEDFLVTLVSFPISLPGIVAAFMILVLFGNNGLVTAVLAALSGSQPLDIAFAVSVPGLFIAFVYSMVPRATLILRGTYAEVDTAAEEAAQSLGATPFETFRYVTLPQIRPGITGAIILTFRTGLAIFGTLIVIQTLVVWTLQISRELGPGYNVQVAGAMATVYFLFTFLFTVLGLRYTSAEVGI</sequence>
<gene>
    <name evidence="10" type="ORF">BDK88_0027</name>
</gene>
<dbReference type="InterPro" id="IPR035906">
    <property type="entry name" value="MetI-like_sf"/>
</dbReference>
<feature type="transmembrane region" description="Helical" evidence="8">
    <location>
        <begin position="281"/>
        <end position="303"/>
    </location>
</feature>
<comment type="caution">
    <text evidence="10">The sequence shown here is derived from an EMBL/GenBank/DDBJ whole genome shotgun (WGS) entry which is preliminary data.</text>
</comment>
<feature type="transmembrane region" description="Helical" evidence="8">
    <location>
        <begin position="177"/>
        <end position="195"/>
    </location>
</feature>
<dbReference type="GO" id="GO:0055085">
    <property type="term" value="P:transmembrane transport"/>
    <property type="evidence" value="ECO:0007669"/>
    <property type="project" value="InterPro"/>
</dbReference>
<reference evidence="10 11" key="1">
    <citation type="submission" date="2019-02" db="EMBL/GenBank/DDBJ databases">
        <title>Genomic Encyclopedia of Archaeal and Bacterial Type Strains, Phase II (KMG-II): from individual species to whole genera.</title>
        <authorList>
            <person name="Goeker M."/>
        </authorList>
    </citation>
    <scope>NUCLEOTIDE SEQUENCE [LARGE SCALE GENOMIC DNA]</scope>
    <source>
        <strain evidence="10 11">DSM 18328</strain>
    </source>
</reference>
<evidence type="ECO:0000256" key="2">
    <source>
        <dbReference type="ARBA" id="ARBA00007069"/>
    </source>
</evidence>
<dbReference type="SUPFAM" id="SSF161098">
    <property type="entry name" value="MetI-like"/>
    <property type="match status" value="1"/>
</dbReference>
<feature type="transmembrane region" description="Helical" evidence="8">
    <location>
        <begin position="42"/>
        <end position="61"/>
    </location>
</feature>
<evidence type="ECO:0000259" key="9">
    <source>
        <dbReference type="PROSITE" id="PS50928"/>
    </source>
</evidence>
<dbReference type="OrthoDB" id="45815at2157"/>
<dbReference type="EMBL" id="SHMP01000001">
    <property type="protein sequence ID" value="RZV12609.1"/>
    <property type="molecule type" value="Genomic_DNA"/>
</dbReference>
<feature type="transmembrane region" description="Helical" evidence="8">
    <location>
        <begin position="132"/>
        <end position="157"/>
    </location>
</feature>
<evidence type="ECO:0000313" key="10">
    <source>
        <dbReference type="EMBL" id="RZV12609.1"/>
    </source>
</evidence>
<dbReference type="AlphaFoldDB" id="A0A482YHV0"/>
<keyword evidence="5 8" id="KW-0812">Transmembrane</keyword>
<dbReference type="RefSeq" id="WP_130498621.1">
    <property type="nucleotide sequence ID" value="NZ_SHMP01000001.1"/>
</dbReference>
<feature type="transmembrane region" description="Helical" evidence="8">
    <location>
        <begin position="246"/>
        <end position="269"/>
    </location>
</feature>
<dbReference type="CDD" id="cd06261">
    <property type="entry name" value="TM_PBP2"/>
    <property type="match status" value="1"/>
</dbReference>
<evidence type="ECO:0000256" key="6">
    <source>
        <dbReference type="ARBA" id="ARBA00022989"/>
    </source>
</evidence>